<feature type="transmembrane region" description="Helical" evidence="10">
    <location>
        <begin position="49"/>
        <end position="73"/>
    </location>
</feature>
<keyword evidence="8 10" id="KW-0472">Membrane</keyword>
<dbReference type="GO" id="GO:0015297">
    <property type="term" value="F:antiporter activity"/>
    <property type="evidence" value="ECO:0007669"/>
    <property type="project" value="InterPro"/>
</dbReference>
<evidence type="ECO:0000256" key="4">
    <source>
        <dbReference type="ARBA" id="ARBA00022448"/>
    </source>
</evidence>
<dbReference type="PATRIC" id="fig|879305.3.peg.793"/>
<keyword evidence="5" id="KW-1003">Cell membrane</keyword>
<organism evidence="11 12">
    <name type="scientific">Anaerococcus prevotii ACS-065-V-Col13</name>
    <dbReference type="NCBI Taxonomy" id="879305"/>
    <lineage>
        <taxon>Bacteria</taxon>
        <taxon>Bacillati</taxon>
        <taxon>Bacillota</taxon>
        <taxon>Tissierellia</taxon>
        <taxon>Tissierellales</taxon>
        <taxon>Peptoniphilaceae</taxon>
        <taxon>Anaerococcus</taxon>
    </lineage>
</organism>
<evidence type="ECO:0000256" key="2">
    <source>
        <dbReference type="ARBA" id="ARBA00008417"/>
    </source>
</evidence>
<dbReference type="CDD" id="cd13143">
    <property type="entry name" value="MATE_MepA_like"/>
    <property type="match status" value="1"/>
</dbReference>
<feature type="transmembrane region" description="Helical" evidence="10">
    <location>
        <begin position="157"/>
        <end position="179"/>
    </location>
</feature>
<keyword evidence="9" id="KW-0046">Antibiotic resistance</keyword>
<reference evidence="11 12" key="1">
    <citation type="submission" date="2011-01" db="EMBL/GenBank/DDBJ databases">
        <authorList>
            <person name="Durkin A.S."/>
            <person name="Madupu R."/>
            <person name="Torralba M."/>
            <person name="Gillis M."/>
            <person name="Methe B."/>
            <person name="Sutton G."/>
            <person name="Nelson K.E."/>
        </authorList>
    </citation>
    <scope>NUCLEOTIDE SEQUENCE [LARGE SCALE GENOMIC DNA]</scope>
    <source>
        <strain evidence="11 12">ACS-065-V-Col13</strain>
    </source>
</reference>
<feature type="transmembrane region" description="Helical" evidence="10">
    <location>
        <begin position="309"/>
        <end position="327"/>
    </location>
</feature>
<evidence type="ECO:0000256" key="8">
    <source>
        <dbReference type="ARBA" id="ARBA00023136"/>
    </source>
</evidence>
<dbReference type="STRING" id="879305.HMPREF9290_0795"/>
<dbReference type="Pfam" id="PF01554">
    <property type="entry name" value="MatE"/>
    <property type="match status" value="2"/>
</dbReference>
<dbReference type="Proteomes" id="UP000005286">
    <property type="component" value="Unassembled WGS sequence"/>
</dbReference>
<comment type="caution">
    <text evidence="11">The sequence shown here is derived from an EMBL/GenBank/DDBJ whole genome shotgun (WGS) entry which is preliminary data.</text>
</comment>
<evidence type="ECO:0000256" key="3">
    <source>
        <dbReference type="ARBA" id="ARBA00022106"/>
    </source>
</evidence>
<dbReference type="RefSeq" id="WP_004834746.1">
    <property type="nucleotide sequence ID" value="NZ_AEXM01000016.1"/>
</dbReference>
<keyword evidence="7 10" id="KW-1133">Transmembrane helix</keyword>
<evidence type="ECO:0000256" key="5">
    <source>
        <dbReference type="ARBA" id="ARBA00022475"/>
    </source>
</evidence>
<dbReference type="InterPro" id="IPR002528">
    <property type="entry name" value="MATE_fam"/>
</dbReference>
<feature type="transmembrane region" description="Helical" evidence="10">
    <location>
        <begin position="129"/>
        <end position="150"/>
    </location>
</feature>
<feature type="transmembrane region" description="Helical" evidence="10">
    <location>
        <begin position="262"/>
        <end position="283"/>
    </location>
</feature>
<dbReference type="PIRSF" id="PIRSF006603">
    <property type="entry name" value="DinF"/>
    <property type="match status" value="1"/>
</dbReference>
<feature type="transmembrane region" description="Helical" evidence="10">
    <location>
        <begin position="380"/>
        <end position="402"/>
    </location>
</feature>
<evidence type="ECO:0000313" key="12">
    <source>
        <dbReference type="Proteomes" id="UP000005286"/>
    </source>
</evidence>
<comment type="subcellular location">
    <subcellularLocation>
        <location evidence="1">Cell membrane</location>
        <topology evidence="1">Multi-pass membrane protein</topology>
    </subcellularLocation>
</comment>
<accession>F0GVG3</accession>
<dbReference type="eggNOG" id="COG0534">
    <property type="taxonomic scope" value="Bacteria"/>
</dbReference>
<sequence>MKNTLLKSYLKYLIPTITTMILFSTYTMVDGIFVGRGVGASGISAVNVSMPYVTFAFSLSILISVGSLNLIGYQLGKGDKEKANEFFSICISMALVVAFLLASLSYIFIDRLIYFLGASPEIKPLVHDYISVIIFFTPFYIMSYAFEIMVKADGRPIVSTVCMAISAVTNIVLDYVFIFKLHMGVRGAAIATGIAQSLPTFAYLFYFLSSKAGLKFRKYELKFYKIKEVLSYGFPASVQELSSGFVILLFNNVISVYYGVEGLAAFSVISYIMIFVVNVMLAINQSSQPLLSFYFGKEEFENVLGIRKFMLRTVLIISILMVLVIELRPEFFVNVFIADYEESFLPFAIKSLRIFAISFLIMGFNITNAGYMTAVQRPRYDFYITILRGYVLMAVLVYLMPVAFGRKIIWNVATITEAITMVFSVFLVKSELKEIRKLTQRRDKHIKVKYQ</sequence>
<dbReference type="GO" id="GO:0046677">
    <property type="term" value="P:response to antibiotic"/>
    <property type="evidence" value="ECO:0007669"/>
    <property type="project" value="UniProtKB-KW"/>
</dbReference>
<keyword evidence="6 10" id="KW-0812">Transmembrane</keyword>
<feature type="transmembrane region" description="Helical" evidence="10">
    <location>
        <begin position="408"/>
        <end position="428"/>
    </location>
</feature>
<dbReference type="GO" id="GO:0042910">
    <property type="term" value="F:xenobiotic transmembrane transporter activity"/>
    <property type="evidence" value="ECO:0007669"/>
    <property type="project" value="InterPro"/>
</dbReference>
<feature type="transmembrane region" description="Helical" evidence="10">
    <location>
        <begin position="85"/>
        <end position="109"/>
    </location>
</feature>
<feature type="transmembrane region" description="Helical" evidence="10">
    <location>
        <begin position="185"/>
        <end position="208"/>
    </location>
</feature>
<evidence type="ECO:0000256" key="1">
    <source>
        <dbReference type="ARBA" id="ARBA00004651"/>
    </source>
</evidence>
<dbReference type="EMBL" id="AEXM01000016">
    <property type="protein sequence ID" value="EGC82153.1"/>
    <property type="molecule type" value="Genomic_DNA"/>
</dbReference>
<comment type="similarity">
    <text evidence="2">Belongs to the multi antimicrobial extrusion (MATE) (TC 2.A.66.1) family. MepA subfamily.</text>
</comment>
<keyword evidence="12" id="KW-1185">Reference proteome</keyword>
<dbReference type="InterPro" id="IPR051327">
    <property type="entry name" value="MATE_MepA_subfamily"/>
</dbReference>
<dbReference type="InterPro" id="IPR048279">
    <property type="entry name" value="MdtK-like"/>
</dbReference>
<proteinExistence type="inferred from homology"/>
<feature type="transmembrane region" description="Helical" evidence="10">
    <location>
        <begin position="12"/>
        <end position="29"/>
    </location>
</feature>
<name>F0GVG3_9FIRM</name>
<gene>
    <name evidence="11" type="ORF">HMPREF9290_0795</name>
</gene>
<evidence type="ECO:0000256" key="7">
    <source>
        <dbReference type="ARBA" id="ARBA00022989"/>
    </source>
</evidence>
<keyword evidence="4" id="KW-0813">Transport</keyword>
<evidence type="ECO:0000256" key="10">
    <source>
        <dbReference type="SAM" id="Phobius"/>
    </source>
</evidence>
<dbReference type="InterPro" id="IPR045070">
    <property type="entry name" value="MATE_MepA-like"/>
</dbReference>
<protein>
    <recommendedName>
        <fullName evidence="3">Multidrug export protein MepA</fullName>
    </recommendedName>
</protein>
<dbReference type="GO" id="GO:0005886">
    <property type="term" value="C:plasma membrane"/>
    <property type="evidence" value="ECO:0007669"/>
    <property type="project" value="UniProtKB-SubCell"/>
</dbReference>
<evidence type="ECO:0000313" key="11">
    <source>
        <dbReference type="EMBL" id="EGC82153.1"/>
    </source>
</evidence>
<evidence type="ECO:0000256" key="9">
    <source>
        <dbReference type="ARBA" id="ARBA00023251"/>
    </source>
</evidence>
<evidence type="ECO:0000256" key="6">
    <source>
        <dbReference type="ARBA" id="ARBA00022692"/>
    </source>
</evidence>
<dbReference type="AlphaFoldDB" id="F0GVG3"/>
<dbReference type="NCBIfam" id="TIGR00797">
    <property type="entry name" value="matE"/>
    <property type="match status" value="1"/>
</dbReference>
<feature type="transmembrane region" description="Helical" evidence="10">
    <location>
        <begin position="229"/>
        <end position="250"/>
    </location>
</feature>
<dbReference type="PANTHER" id="PTHR43823:SF3">
    <property type="entry name" value="MULTIDRUG EXPORT PROTEIN MEPA"/>
    <property type="match status" value="1"/>
</dbReference>
<dbReference type="PANTHER" id="PTHR43823">
    <property type="entry name" value="SPORULATION PROTEIN YKVU"/>
    <property type="match status" value="1"/>
</dbReference>
<feature type="transmembrane region" description="Helical" evidence="10">
    <location>
        <begin position="347"/>
        <end position="368"/>
    </location>
</feature>